<dbReference type="AlphaFoldDB" id="A0A5C7J2V8"/>
<proteinExistence type="predicted"/>
<dbReference type="GO" id="GO:0032259">
    <property type="term" value="P:methylation"/>
    <property type="evidence" value="ECO:0007669"/>
    <property type="project" value="UniProtKB-KW"/>
</dbReference>
<evidence type="ECO:0000313" key="2">
    <source>
        <dbReference type="Proteomes" id="UP000321026"/>
    </source>
</evidence>
<dbReference type="SUPFAM" id="SSF53335">
    <property type="entry name" value="S-adenosyl-L-methionine-dependent methyltransferases"/>
    <property type="match status" value="1"/>
</dbReference>
<protein>
    <submittedName>
        <fullName evidence="1">Site-specific DNA-methyltransferase</fullName>
    </submittedName>
</protein>
<dbReference type="Gene3D" id="3.40.50.150">
    <property type="entry name" value="Vaccinia Virus protein VP39"/>
    <property type="match status" value="1"/>
</dbReference>
<dbReference type="GO" id="GO:0008168">
    <property type="term" value="F:methyltransferase activity"/>
    <property type="evidence" value="ECO:0007669"/>
    <property type="project" value="UniProtKB-KW"/>
</dbReference>
<accession>A0A5C7J2V8</accession>
<dbReference type="EMBL" id="SSDS01000115">
    <property type="protein sequence ID" value="TXG75719.1"/>
    <property type="molecule type" value="Genomic_DNA"/>
</dbReference>
<dbReference type="InterPro" id="IPR029063">
    <property type="entry name" value="SAM-dependent_MTases_sf"/>
</dbReference>
<sequence length="27" mass="3081">MNKVLQGDCLELMKNIPDKSIDMILCD</sequence>
<evidence type="ECO:0000313" key="1">
    <source>
        <dbReference type="EMBL" id="TXG75719.1"/>
    </source>
</evidence>
<reference evidence="1 2" key="1">
    <citation type="submission" date="2018-09" db="EMBL/GenBank/DDBJ databases">
        <title>Metagenome Assembled Genomes from an Advanced Water Purification Facility.</title>
        <authorList>
            <person name="Stamps B.W."/>
            <person name="Spear J.R."/>
        </authorList>
    </citation>
    <scope>NUCLEOTIDE SEQUENCE [LARGE SCALE GENOMIC DNA]</scope>
    <source>
        <strain evidence="1">Bin_63_2</strain>
    </source>
</reference>
<name>A0A5C7J2V8_9BACT</name>
<keyword evidence="1" id="KW-0489">Methyltransferase</keyword>
<dbReference type="Proteomes" id="UP000321026">
    <property type="component" value="Unassembled WGS sequence"/>
</dbReference>
<organism evidence="1 2">
    <name type="scientific">Candidatus Dojkabacteria bacterium</name>
    <dbReference type="NCBI Taxonomy" id="2099670"/>
    <lineage>
        <taxon>Bacteria</taxon>
        <taxon>Candidatus Dojkabacteria</taxon>
    </lineage>
</organism>
<feature type="non-terminal residue" evidence="1">
    <location>
        <position position="27"/>
    </location>
</feature>
<comment type="caution">
    <text evidence="1">The sequence shown here is derived from an EMBL/GenBank/DDBJ whole genome shotgun (WGS) entry which is preliminary data.</text>
</comment>
<gene>
    <name evidence="1" type="ORF">E6Q11_07040</name>
</gene>
<keyword evidence="1" id="KW-0808">Transferase</keyword>